<dbReference type="PANTHER" id="PTHR11710">
    <property type="entry name" value="40S RIBOSOMAL PROTEIN S19"/>
    <property type="match status" value="1"/>
</dbReference>
<evidence type="ECO:0000256" key="4">
    <source>
        <dbReference type="SAM" id="SignalP"/>
    </source>
</evidence>
<dbReference type="AlphaFoldDB" id="G3MHG1"/>
<dbReference type="EMBL" id="JO841312">
    <property type="protein sequence ID" value="AEO32929.1"/>
    <property type="molecule type" value="mRNA"/>
</dbReference>
<dbReference type="InterPro" id="IPR001266">
    <property type="entry name" value="Ribosomal_eS19"/>
</dbReference>
<proteinExistence type="evidence at transcript level"/>
<dbReference type="Pfam" id="PF01090">
    <property type="entry name" value="Ribosomal_S19e"/>
    <property type="match status" value="1"/>
</dbReference>
<dbReference type="PANTHER" id="PTHR11710:SF0">
    <property type="entry name" value="40S RIBOSOMAL PROTEIN S19"/>
    <property type="match status" value="1"/>
</dbReference>
<dbReference type="Gene3D" id="1.10.10.10">
    <property type="entry name" value="Winged helix-like DNA-binding domain superfamily/Winged helix DNA-binding domain"/>
    <property type="match status" value="1"/>
</dbReference>
<sequence length="193" mass="21620">RGVIARLHTFSVLSLCSADKMPSVGVKDVEQQAFVRALSAFLKKSGKLKVPDWVDVVKTAIYKELAPYDEDWFYTRCASVARHLYMRSPSGVKSMRKIYGGRYRRGVRPSHFCPASASVARKALQALEQLKLVEQDPSGGRKLTSQGRKDLDRIAAQIKMKTAAPAKCTSDDDCNHCECVSTWLGMRCYDMHD</sequence>
<evidence type="ECO:0000256" key="2">
    <source>
        <dbReference type="ARBA" id="ARBA00022980"/>
    </source>
</evidence>
<dbReference type="SMART" id="SM01413">
    <property type="entry name" value="Ribosomal_S19e"/>
    <property type="match status" value="1"/>
</dbReference>
<organism evidence="5">
    <name type="scientific">Amblyomma maculatum</name>
    <name type="common">Gulf Coast tick</name>
    <dbReference type="NCBI Taxonomy" id="34609"/>
    <lineage>
        <taxon>Eukaryota</taxon>
        <taxon>Metazoa</taxon>
        <taxon>Ecdysozoa</taxon>
        <taxon>Arthropoda</taxon>
        <taxon>Chelicerata</taxon>
        <taxon>Arachnida</taxon>
        <taxon>Acari</taxon>
        <taxon>Parasitiformes</taxon>
        <taxon>Ixodida</taxon>
        <taxon>Ixodoidea</taxon>
        <taxon>Ixodidae</taxon>
        <taxon>Amblyomminae</taxon>
        <taxon>Amblyomma</taxon>
    </lineage>
</organism>
<evidence type="ECO:0000256" key="3">
    <source>
        <dbReference type="ARBA" id="ARBA00023274"/>
    </source>
</evidence>
<evidence type="ECO:0000313" key="5">
    <source>
        <dbReference type="EMBL" id="AEO32929.1"/>
    </source>
</evidence>
<feature type="non-terminal residue" evidence="5">
    <location>
        <position position="1"/>
    </location>
</feature>
<keyword evidence="4" id="KW-0732">Signal</keyword>
<dbReference type="InterPro" id="IPR036390">
    <property type="entry name" value="WH_DNA-bd_sf"/>
</dbReference>
<dbReference type="InterPro" id="IPR018277">
    <property type="entry name" value="Ribosomal_eS19_CS"/>
</dbReference>
<name>G3MHG1_AMBMU</name>
<dbReference type="GO" id="GO:0000028">
    <property type="term" value="P:ribosomal small subunit assembly"/>
    <property type="evidence" value="ECO:0007669"/>
    <property type="project" value="TreeGrafter"/>
</dbReference>
<dbReference type="GO" id="GO:0003735">
    <property type="term" value="F:structural constituent of ribosome"/>
    <property type="evidence" value="ECO:0007669"/>
    <property type="project" value="InterPro"/>
</dbReference>
<keyword evidence="2" id="KW-0689">Ribosomal protein</keyword>
<comment type="similarity">
    <text evidence="1">Belongs to the eukaryotic ribosomal protein eS19 family.</text>
</comment>
<dbReference type="InterPro" id="IPR036388">
    <property type="entry name" value="WH-like_DNA-bd_sf"/>
</dbReference>
<reference evidence="5" key="1">
    <citation type="journal article" date="2011" name="PLoS ONE">
        <title>A deep insight into the sialotranscriptome of the gulf coast tick, Amblyomma maculatum.</title>
        <authorList>
            <person name="Karim S."/>
            <person name="Singh P."/>
            <person name="Ribeiro J.M."/>
        </authorList>
    </citation>
    <scope>NUCLEOTIDE SEQUENCE</scope>
    <source>
        <tissue evidence="5">Salivary gland</tissue>
    </source>
</reference>
<keyword evidence="3" id="KW-0687">Ribonucleoprotein</keyword>
<protein>
    <recommendedName>
        <fullName evidence="6">40S ribosomal protein S19</fullName>
    </recommendedName>
</protein>
<dbReference type="SUPFAM" id="SSF46785">
    <property type="entry name" value="Winged helix' DNA-binding domain"/>
    <property type="match status" value="1"/>
</dbReference>
<dbReference type="GO" id="GO:0002181">
    <property type="term" value="P:cytoplasmic translation"/>
    <property type="evidence" value="ECO:0007669"/>
    <property type="project" value="UniProtKB-ARBA"/>
</dbReference>
<feature type="signal peptide" evidence="4">
    <location>
        <begin position="1"/>
        <end position="18"/>
    </location>
</feature>
<dbReference type="FunFam" id="1.10.10.10:FF:000118">
    <property type="entry name" value="40S ribosomal protein S19"/>
    <property type="match status" value="1"/>
</dbReference>
<dbReference type="PROSITE" id="PS00628">
    <property type="entry name" value="RIBOSOMAL_S19E"/>
    <property type="match status" value="1"/>
</dbReference>
<evidence type="ECO:0008006" key="6">
    <source>
        <dbReference type="Google" id="ProtNLM"/>
    </source>
</evidence>
<evidence type="ECO:0000256" key="1">
    <source>
        <dbReference type="ARBA" id="ARBA00010014"/>
    </source>
</evidence>
<accession>G3MHG1</accession>
<dbReference type="GO" id="GO:0003723">
    <property type="term" value="F:RNA binding"/>
    <property type="evidence" value="ECO:0007669"/>
    <property type="project" value="TreeGrafter"/>
</dbReference>
<feature type="chain" id="PRO_5003446931" description="40S ribosomal protein S19" evidence="4">
    <location>
        <begin position="19"/>
        <end position="193"/>
    </location>
</feature>
<dbReference type="GO" id="GO:0022627">
    <property type="term" value="C:cytosolic small ribosomal subunit"/>
    <property type="evidence" value="ECO:0007669"/>
    <property type="project" value="TreeGrafter"/>
</dbReference>